<keyword evidence="1" id="KW-0433">Leucine-rich repeat</keyword>
<reference evidence="5 6" key="1">
    <citation type="journal article" date="2014" name="Genome Biol. Evol.">
        <title>The secreted proteins of Achlya hypogyna and Thraustotheca clavata identify the ancestral oomycete secretome and reveal gene acquisitions by horizontal gene transfer.</title>
        <authorList>
            <person name="Misner I."/>
            <person name="Blouin N."/>
            <person name="Leonard G."/>
            <person name="Richards T.A."/>
            <person name="Lane C.E."/>
        </authorList>
    </citation>
    <scope>NUCLEOTIDE SEQUENCE [LARGE SCALE GENOMIC DNA]</scope>
    <source>
        <strain evidence="5 6">ATCC 48635</strain>
    </source>
</reference>
<dbReference type="InterPro" id="IPR032675">
    <property type="entry name" value="LRR_dom_sf"/>
</dbReference>
<dbReference type="STRING" id="1202772.A0A1V9ZFP9"/>
<dbReference type="CDD" id="cd13999">
    <property type="entry name" value="STKc_MAP3K-like"/>
    <property type="match status" value="2"/>
</dbReference>
<dbReference type="SUPFAM" id="SSF52058">
    <property type="entry name" value="L domain-like"/>
    <property type="match status" value="1"/>
</dbReference>
<dbReference type="Pfam" id="PF07714">
    <property type="entry name" value="PK_Tyr_Ser-Thr"/>
    <property type="match status" value="1"/>
</dbReference>
<dbReference type="SMART" id="SM00220">
    <property type="entry name" value="S_TKc"/>
    <property type="match status" value="2"/>
</dbReference>
<dbReference type="InterPro" id="IPR051681">
    <property type="entry name" value="Ser/Thr_Kinases-Pseudokinases"/>
</dbReference>
<dbReference type="SUPFAM" id="SSF56112">
    <property type="entry name" value="Protein kinase-like (PK-like)"/>
    <property type="match status" value="2"/>
</dbReference>
<dbReference type="InterPro" id="IPR001245">
    <property type="entry name" value="Ser-Thr/Tyr_kinase_cat_dom"/>
</dbReference>
<dbReference type="PRINTS" id="PR00109">
    <property type="entry name" value="TYRKINASE"/>
</dbReference>
<comment type="caution">
    <text evidence="5">The sequence shown here is derived from an EMBL/GenBank/DDBJ whole genome shotgun (WGS) entry which is preliminary data.</text>
</comment>
<dbReference type="PROSITE" id="PS51450">
    <property type="entry name" value="LRR"/>
    <property type="match status" value="1"/>
</dbReference>
<evidence type="ECO:0000259" key="4">
    <source>
        <dbReference type="PROSITE" id="PS50011"/>
    </source>
</evidence>
<evidence type="ECO:0000313" key="5">
    <source>
        <dbReference type="EMBL" id="OQR96818.1"/>
    </source>
</evidence>
<dbReference type="EMBL" id="JNBR01000128">
    <property type="protein sequence ID" value="OQR96818.1"/>
    <property type="molecule type" value="Genomic_DNA"/>
</dbReference>
<dbReference type="PROSITE" id="PS00108">
    <property type="entry name" value="PROTEIN_KINASE_ST"/>
    <property type="match status" value="2"/>
</dbReference>
<keyword evidence="3" id="KW-0472">Membrane</keyword>
<accession>A0A1V9ZFP9</accession>
<dbReference type="PROSITE" id="PS50011">
    <property type="entry name" value="PROTEIN_KINASE_DOM"/>
    <property type="match status" value="2"/>
</dbReference>
<dbReference type="InterPro" id="IPR008271">
    <property type="entry name" value="Ser/Thr_kinase_AS"/>
</dbReference>
<feature type="domain" description="Protein kinase" evidence="4">
    <location>
        <begin position="285"/>
        <end position="554"/>
    </location>
</feature>
<dbReference type="InterPro" id="IPR011009">
    <property type="entry name" value="Kinase-like_dom_sf"/>
</dbReference>
<keyword evidence="3" id="KW-1133">Transmembrane helix</keyword>
<dbReference type="GO" id="GO:0005524">
    <property type="term" value="F:ATP binding"/>
    <property type="evidence" value="ECO:0007669"/>
    <property type="project" value="InterPro"/>
</dbReference>
<gene>
    <name evidence="5" type="ORF">ACHHYP_13319</name>
</gene>
<dbReference type="InterPro" id="IPR001611">
    <property type="entry name" value="Leu-rich_rpt"/>
</dbReference>
<evidence type="ECO:0000256" key="2">
    <source>
        <dbReference type="ARBA" id="ARBA00022737"/>
    </source>
</evidence>
<feature type="transmembrane region" description="Helical" evidence="3">
    <location>
        <begin position="801"/>
        <end position="822"/>
    </location>
</feature>
<name>A0A1V9ZFP9_ACHHY</name>
<dbReference type="Gene3D" id="3.80.10.10">
    <property type="entry name" value="Ribonuclease Inhibitor"/>
    <property type="match status" value="2"/>
</dbReference>
<evidence type="ECO:0000313" key="6">
    <source>
        <dbReference type="Proteomes" id="UP000243579"/>
    </source>
</evidence>
<dbReference type="PANTHER" id="PTHR44329:SF214">
    <property type="entry name" value="PROTEIN KINASE DOMAIN-CONTAINING PROTEIN"/>
    <property type="match status" value="1"/>
</dbReference>
<sequence length="1185" mass="128334">MVSTLTTVCANKTAIACVIHGPGNETDLVLSSGRLYVNEPVHLLQSLPDNVASVFIEDNSELSAISSTFSTSPLLTELSLRYNHLDSSLNNVQWPPGLLELSLSTNKIEAVDGWRIPSTLVTLNLDFNTINNFNVDAASFAALSQMSVYATVAIRSLDCKGTVQSFAGAPDPKTKATFKHQICVVSVAKAADSPSSSTGVYVGVGVGVAVLVLIIAILVLRRRRGKALMDATPPTTIRATFQQFHEQQQREVTASSKASDGTFAYAYDIRSDADLSAFRIPKRELLDKRVCGSGGFAIVYEARFQDRVVAVKELQAVHTRHATHIQAFMHEIKTFSTLDHPNVVAFVGVSWTTLHDLALVTEFLPRGDLRDLLASDLGPQQLSWTTPATTIPTTKLQIAVHVVDALTYLHSFEPKLLHRDLKSRNVLLAADWTAMLTDFGISREMADETMTSEAGTTAWMAPEVLTNQGRYNEKADVYSFGVVLSELDTWKVPYADASRTAVQTALLVSTGKLQPDFRPDCPPVIHDLAIQCLAMDPSARPTAAQAAYALRKYLREGPMVLTTQCGSKTAILCIKDSTGATKALSPDSSGSITIDERLDVLQSLAPQRELTQERSHLDGGGISLVNPLLGVKIASTAPLTYLSLQNSNLDASVNIVQWPPSLTTLDLSGNRIGTLNASFVIPSKLRTLDLSSNKMTIVDGLEIPMSLRSLSMATRFTVTGLSSSLAGNAIRMFNVNSATFTSLSEMDVYSDTAFEAQNCDGGLRTFRGAPDPTTNAVLIHTVCVTGGAIPMSSGSGGASPGLYVGIGVGVGAVLALVAYLIFRRRQQSPAAVGNYHSLDTPPFKFSKQGTFERHHNQQELAIVASAATTTTTTFTYDIRTDADLESCRIPKRELLDKRVCGSGGFAVVYQATLQDKLVAIKELQAVHARRTPYIQAFMHEIKTFSTLDHPNVVAFVGVSWTTLHDLALVTEFLPRGDLRDLLASDLGPQQLSWTTPATTIPTTKLQIAVHVVDALTYLHSFEPKLLHRDLKSRNVLLAADWTAKLTDFGISREMADETMTSEAGTTAWMAPEVLTNQGRYNEKADVYSFGVVLSELDTWKVPYADASGGSGSGMSSVQTALLVSTGKLKPSFRPDCPQVVLAIALRCLAMDPSDRPTASQVAYELRKYLRTLTAGQPSRMALEKH</sequence>
<proteinExistence type="predicted"/>
<keyword evidence="6" id="KW-1185">Reference proteome</keyword>
<keyword evidence="3" id="KW-0812">Transmembrane</keyword>
<keyword evidence="2" id="KW-0677">Repeat</keyword>
<protein>
    <submittedName>
        <fullName evidence="5">Protein kinase</fullName>
    </submittedName>
</protein>
<organism evidence="5 6">
    <name type="scientific">Achlya hypogyna</name>
    <name type="common">Oomycete</name>
    <name type="synonym">Protoachlya hypogyna</name>
    <dbReference type="NCBI Taxonomy" id="1202772"/>
    <lineage>
        <taxon>Eukaryota</taxon>
        <taxon>Sar</taxon>
        <taxon>Stramenopiles</taxon>
        <taxon>Oomycota</taxon>
        <taxon>Saprolegniomycetes</taxon>
        <taxon>Saprolegniales</taxon>
        <taxon>Achlyaceae</taxon>
        <taxon>Achlya</taxon>
    </lineage>
</organism>
<feature type="transmembrane region" description="Helical" evidence="3">
    <location>
        <begin position="199"/>
        <end position="220"/>
    </location>
</feature>
<keyword evidence="5" id="KW-0808">Transferase</keyword>
<dbReference type="Proteomes" id="UP000243579">
    <property type="component" value="Unassembled WGS sequence"/>
</dbReference>
<dbReference type="InterPro" id="IPR000719">
    <property type="entry name" value="Prot_kinase_dom"/>
</dbReference>
<evidence type="ECO:0000256" key="1">
    <source>
        <dbReference type="ARBA" id="ARBA00022614"/>
    </source>
</evidence>
<dbReference type="Pfam" id="PF00069">
    <property type="entry name" value="Pkinase"/>
    <property type="match status" value="1"/>
</dbReference>
<feature type="domain" description="Protein kinase" evidence="4">
    <location>
        <begin position="894"/>
        <end position="1169"/>
    </location>
</feature>
<dbReference type="GO" id="GO:0004674">
    <property type="term" value="F:protein serine/threonine kinase activity"/>
    <property type="evidence" value="ECO:0007669"/>
    <property type="project" value="TreeGrafter"/>
</dbReference>
<dbReference type="OrthoDB" id="4062651at2759"/>
<evidence type="ECO:0000256" key="3">
    <source>
        <dbReference type="SAM" id="Phobius"/>
    </source>
</evidence>
<dbReference type="AlphaFoldDB" id="A0A1V9ZFP9"/>
<dbReference type="Gene3D" id="1.10.510.10">
    <property type="entry name" value="Transferase(Phosphotransferase) domain 1"/>
    <property type="match status" value="2"/>
</dbReference>
<dbReference type="PANTHER" id="PTHR44329">
    <property type="entry name" value="SERINE/THREONINE-PROTEIN KINASE TNNI3K-RELATED"/>
    <property type="match status" value="1"/>
</dbReference>
<keyword evidence="5" id="KW-0418">Kinase</keyword>